<dbReference type="AlphaFoldDB" id="A0A5C3L1N7"/>
<accession>A0A5C3L1N7</accession>
<sequence length="395" mass="43987">MGATQSFQLPNALYTLIVQNLDPDDAAIHSLSLMSQFNKLANTFLYKSIKIDLSNVKGDILAHKLAFTLAEKPELARLIKHLALRRGKDEVLYRYSLTMRLERGLFGYTDLQLQYIEHLRQTTPYTTETKILLLIFTSAKGLIQFELEYRPDSSWWAEEIAWTHLKPELQEALKTVLLNPTIQKKTISGINALPANLIKALPTKEVKLSMIGVAISGLLSRDSADAEAHEDNVEKKSSVELELSDGTPGATFHYLTSPSFLAHRNIRTFAYSSSSSRGFPRLQAALDVLAPTLTMFSMMFISGAFDHRGFEKLDLSQLQLEAVYVSFSTNNLSECAAKAALEILGAVGNGPSSSSSSRRCLRSIEVSVTWGMIPWAPDSKHHLQSVGDKLIVYYK</sequence>
<protein>
    <recommendedName>
        <fullName evidence="3">F-box domain-containing protein</fullName>
    </recommendedName>
</protein>
<gene>
    <name evidence="1" type="ORF">FA15DRAFT_729590</name>
</gene>
<name>A0A5C3L1N7_COPMA</name>
<reference evidence="1 2" key="1">
    <citation type="journal article" date="2019" name="Nat. Ecol. Evol.">
        <title>Megaphylogeny resolves global patterns of mushroom evolution.</title>
        <authorList>
            <person name="Varga T."/>
            <person name="Krizsan K."/>
            <person name="Foldi C."/>
            <person name="Dima B."/>
            <person name="Sanchez-Garcia M."/>
            <person name="Sanchez-Ramirez S."/>
            <person name="Szollosi G.J."/>
            <person name="Szarkandi J.G."/>
            <person name="Papp V."/>
            <person name="Albert L."/>
            <person name="Andreopoulos W."/>
            <person name="Angelini C."/>
            <person name="Antonin V."/>
            <person name="Barry K.W."/>
            <person name="Bougher N.L."/>
            <person name="Buchanan P."/>
            <person name="Buyck B."/>
            <person name="Bense V."/>
            <person name="Catcheside P."/>
            <person name="Chovatia M."/>
            <person name="Cooper J."/>
            <person name="Damon W."/>
            <person name="Desjardin D."/>
            <person name="Finy P."/>
            <person name="Geml J."/>
            <person name="Haridas S."/>
            <person name="Hughes K."/>
            <person name="Justo A."/>
            <person name="Karasinski D."/>
            <person name="Kautmanova I."/>
            <person name="Kiss B."/>
            <person name="Kocsube S."/>
            <person name="Kotiranta H."/>
            <person name="LaButti K.M."/>
            <person name="Lechner B.E."/>
            <person name="Liimatainen K."/>
            <person name="Lipzen A."/>
            <person name="Lukacs Z."/>
            <person name="Mihaltcheva S."/>
            <person name="Morgado L.N."/>
            <person name="Niskanen T."/>
            <person name="Noordeloos M.E."/>
            <person name="Ohm R.A."/>
            <person name="Ortiz-Santana B."/>
            <person name="Ovrebo C."/>
            <person name="Racz N."/>
            <person name="Riley R."/>
            <person name="Savchenko A."/>
            <person name="Shiryaev A."/>
            <person name="Soop K."/>
            <person name="Spirin V."/>
            <person name="Szebenyi C."/>
            <person name="Tomsovsky M."/>
            <person name="Tulloss R.E."/>
            <person name="Uehling J."/>
            <person name="Grigoriev I.V."/>
            <person name="Vagvolgyi C."/>
            <person name="Papp T."/>
            <person name="Martin F.M."/>
            <person name="Miettinen O."/>
            <person name="Hibbett D.S."/>
            <person name="Nagy L.G."/>
        </authorList>
    </citation>
    <scope>NUCLEOTIDE SEQUENCE [LARGE SCALE GENOMIC DNA]</scope>
    <source>
        <strain evidence="1 2">CBS 121175</strain>
    </source>
</reference>
<evidence type="ECO:0008006" key="3">
    <source>
        <dbReference type="Google" id="ProtNLM"/>
    </source>
</evidence>
<evidence type="ECO:0000313" key="1">
    <source>
        <dbReference type="EMBL" id="TFK26879.1"/>
    </source>
</evidence>
<dbReference type="Proteomes" id="UP000307440">
    <property type="component" value="Unassembled WGS sequence"/>
</dbReference>
<proteinExistence type="predicted"/>
<keyword evidence="2" id="KW-1185">Reference proteome</keyword>
<dbReference type="EMBL" id="ML210170">
    <property type="protein sequence ID" value="TFK26879.1"/>
    <property type="molecule type" value="Genomic_DNA"/>
</dbReference>
<evidence type="ECO:0000313" key="2">
    <source>
        <dbReference type="Proteomes" id="UP000307440"/>
    </source>
</evidence>
<organism evidence="1 2">
    <name type="scientific">Coprinopsis marcescibilis</name>
    <name type="common">Agaric fungus</name>
    <name type="synonym">Psathyrella marcescibilis</name>
    <dbReference type="NCBI Taxonomy" id="230819"/>
    <lineage>
        <taxon>Eukaryota</taxon>
        <taxon>Fungi</taxon>
        <taxon>Dikarya</taxon>
        <taxon>Basidiomycota</taxon>
        <taxon>Agaricomycotina</taxon>
        <taxon>Agaricomycetes</taxon>
        <taxon>Agaricomycetidae</taxon>
        <taxon>Agaricales</taxon>
        <taxon>Agaricineae</taxon>
        <taxon>Psathyrellaceae</taxon>
        <taxon>Coprinopsis</taxon>
    </lineage>
</organism>